<gene>
    <name evidence="2" type="ORF">DNG_02399</name>
</gene>
<dbReference type="GO" id="GO:0005096">
    <property type="term" value="F:GTPase activator activity"/>
    <property type="evidence" value="ECO:0007669"/>
    <property type="project" value="InterPro"/>
</dbReference>
<evidence type="ECO:0000313" key="2">
    <source>
        <dbReference type="EMBL" id="SPN99547.1"/>
    </source>
</evidence>
<dbReference type="PANTHER" id="PTHR24113:SF15">
    <property type="entry name" value="NACHT DOMAIN-CONTAINING PROTEIN"/>
    <property type="match status" value="1"/>
</dbReference>
<feature type="region of interest" description="Disordered" evidence="1">
    <location>
        <begin position="284"/>
        <end position="371"/>
    </location>
</feature>
<feature type="compositionally biased region" description="Basic and acidic residues" evidence="1">
    <location>
        <begin position="297"/>
        <end position="314"/>
    </location>
</feature>
<evidence type="ECO:0000256" key="1">
    <source>
        <dbReference type="SAM" id="MobiDB-lite"/>
    </source>
</evidence>
<dbReference type="GO" id="GO:0005634">
    <property type="term" value="C:nucleus"/>
    <property type="evidence" value="ECO:0007669"/>
    <property type="project" value="TreeGrafter"/>
</dbReference>
<accession>A0AAE8SSI9</accession>
<dbReference type="GO" id="GO:0048471">
    <property type="term" value="C:perinuclear region of cytoplasm"/>
    <property type="evidence" value="ECO:0007669"/>
    <property type="project" value="TreeGrafter"/>
</dbReference>
<dbReference type="Proteomes" id="UP001187682">
    <property type="component" value="Unassembled WGS sequence"/>
</dbReference>
<feature type="compositionally biased region" description="Polar residues" evidence="1">
    <location>
        <begin position="66"/>
        <end position="83"/>
    </location>
</feature>
<dbReference type="EMBL" id="ONZQ02000003">
    <property type="protein sequence ID" value="SPN99547.1"/>
    <property type="molecule type" value="Genomic_DNA"/>
</dbReference>
<feature type="compositionally biased region" description="Basic and acidic residues" evidence="1">
    <location>
        <begin position="1018"/>
        <end position="1031"/>
    </location>
</feature>
<dbReference type="GO" id="GO:0005829">
    <property type="term" value="C:cytosol"/>
    <property type="evidence" value="ECO:0007669"/>
    <property type="project" value="TreeGrafter"/>
</dbReference>
<sequence length="1177" mass="127735">MADVLGVDVSWMAHGPSKDKAPKNATSSSQPKSTQKPPQQPRQPIGSPPPPTATTATSTTTATSAQQRNSPPRPNSTGANNGVKTDEATPSTPIPIPWSRPSRSNSLDRNSASPSPSPSSQRRSSWFSNISSKFSPSTPPSLAPADNQPQGQPKPVAPKSAVLVSGAKQQGDAPYTPAPPRANSGNILGLFRRLSTSAAGLGQGIRGSHGLVERKVLNVDAERERCKIDELNQAKLRRVAFCVDVEIAPQPKYTDGKSARKGADAQADKNGAKATAVNGVAKDAASGEVANASAAKAAKEKEKEEKKEKESDAVKKRKEKKKKSEEERKARKESKRKLAEANGMVPMEIRRSSSDSSVASEGAPDPNPKVSYLPTINPVRIYRRCCQLRETPILKKITEQLMDTSNCSLESGVVEKLDLSGYWMQLPDLVTLGDYLAVVPVKEVLLEGCGLTDEGLRVVLAGILASKKPDARRRRFANYTDHSSRGGVTERLVLKDNKIGPEGWRHLCLFIYLCRSIKQLDLSGIPFPKPAVQRAQQQSGEQPLSPLSAAHAPLDISHLLSRSLAERLAGSTLELLNLGDTNPATEQLGVIIDGAIQCGLRRLGLAHNSIDSEGVRHVIRYLEAGKCEGLDLGGNDLSQHVEEIVAAIPESHGLWALSLADCNLQPASVCKVFPALVKLRDFRFIDLSHNQELCKSDKLIQVLRRYLPKMEYLKRIHLADVSMSADQAIALAEILPEVPQLAHITLVGNPELAKLAETQSKGDHGDAGAVHASEACALYASYLAAARVSKTLISIELDVPTEDSSEVVKALNKQIVAYLLRNMERLQVGDLGDMTTGESVPYPDVLAHLVGYDDNNQGEPGADESAPDEDYVIGGTGVVKALVCCLKSRGGDDDASKVSGLGLPRDLDLDAETAGSGTTTPRPRMPPGDMSKHLLSSARKIRARLQPALARARRDSTHSVDDLRKLSFLDQTLSGIIKRFEDEFPETREPDISLLEELQADDDGGKEEEKEGAEEEEKQGGKEGDAEKDKESEGEDGAVGLRIRPVSVQSSSSLHNITRSLDSEEGKSLRLGHHFRTSIVHSPEKYAEVLLASVDDVESDPQLMQVLSEMIKDMNDPELERLVKEKGPARVFREDRARVVEGLREMDPDHWEVFKESQVMARENVLVGREEKRSAVE</sequence>
<dbReference type="Gene3D" id="3.80.10.10">
    <property type="entry name" value="Ribonuclease Inhibitor"/>
    <property type="match status" value="1"/>
</dbReference>
<dbReference type="SUPFAM" id="SSF52047">
    <property type="entry name" value="RNI-like"/>
    <property type="match status" value="1"/>
</dbReference>
<organism evidence="2 3">
    <name type="scientific">Cephalotrichum gorgonifer</name>
    <dbReference type="NCBI Taxonomy" id="2041049"/>
    <lineage>
        <taxon>Eukaryota</taxon>
        <taxon>Fungi</taxon>
        <taxon>Dikarya</taxon>
        <taxon>Ascomycota</taxon>
        <taxon>Pezizomycotina</taxon>
        <taxon>Sordariomycetes</taxon>
        <taxon>Hypocreomycetidae</taxon>
        <taxon>Microascales</taxon>
        <taxon>Microascaceae</taxon>
        <taxon>Cephalotrichum</taxon>
    </lineage>
</organism>
<protein>
    <submittedName>
        <fullName evidence="2">Related to GIP3 Glc7-interacting protein whose overexpression relocalizes Glc7p from the nucleus</fullName>
    </submittedName>
</protein>
<proteinExistence type="predicted"/>
<comment type="caution">
    <text evidence="2">The sequence shown here is derived from an EMBL/GenBank/DDBJ whole genome shotgun (WGS) entry which is preliminary data.</text>
</comment>
<feature type="compositionally biased region" description="Low complexity" evidence="1">
    <location>
        <begin position="284"/>
        <end position="296"/>
    </location>
</feature>
<evidence type="ECO:0000313" key="3">
    <source>
        <dbReference type="Proteomes" id="UP001187682"/>
    </source>
</evidence>
<feature type="region of interest" description="Disordered" evidence="1">
    <location>
        <begin position="987"/>
        <end position="1045"/>
    </location>
</feature>
<dbReference type="AlphaFoldDB" id="A0AAE8SSI9"/>
<reference evidence="2" key="1">
    <citation type="submission" date="2018-03" db="EMBL/GenBank/DDBJ databases">
        <authorList>
            <person name="Guldener U."/>
        </authorList>
    </citation>
    <scope>NUCLEOTIDE SEQUENCE</scope>
</reference>
<feature type="compositionally biased region" description="Pro residues" evidence="1">
    <location>
        <begin position="38"/>
        <end position="52"/>
    </location>
</feature>
<feature type="region of interest" description="Disordered" evidence="1">
    <location>
        <begin position="1"/>
        <end position="186"/>
    </location>
</feature>
<dbReference type="InterPro" id="IPR027038">
    <property type="entry name" value="RanGap"/>
</dbReference>
<dbReference type="GO" id="GO:0006913">
    <property type="term" value="P:nucleocytoplasmic transport"/>
    <property type="evidence" value="ECO:0007669"/>
    <property type="project" value="TreeGrafter"/>
</dbReference>
<dbReference type="PANTHER" id="PTHR24113">
    <property type="entry name" value="RAN GTPASE-ACTIVATING PROTEIN 1"/>
    <property type="match status" value="1"/>
</dbReference>
<name>A0AAE8SSI9_9PEZI</name>
<feature type="compositionally biased region" description="Low complexity" evidence="1">
    <location>
        <begin position="53"/>
        <end position="65"/>
    </location>
</feature>
<feature type="compositionally biased region" description="Low complexity" evidence="1">
    <location>
        <begin position="26"/>
        <end position="37"/>
    </location>
</feature>
<feature type="compositionally biased region" description="Low complexity" evidence="1">
    <location>
        <begin position="99"/>
        <end position="136"/>
    </location>
</feature>
<feature type="region of interest" description="Disordered" evidence="1">
    <location>
        <begin position="890"/>
        <end position="932"/>
    </location>
</feature>
<feature type="compositionally biased region" description="Acidic residues" evidence="1">
    <location>
        <begin position="998"/>
        <end position="1017"/>
    </location>
</feature>
<dbReference type="InterPro" id="IPR032675">
    <property type="entry name" value="LRR_dom_sf"/>
</dbReference>
<keyword evidence="3" id="KW-1185">Reference proteome</keyword>
<dbReference type="GO" id="GO:0031267">
    <property type="term" value="F:small GTPase binding"/>
    <property type="evidence" value="ECO:0007669"/>
    <property type="project" value="TreeGrafter"/>
</dbReference>